<feature type="transmembrane region" description="Helical" evidence="4">
    <location>
        <begin position="116"/>
        <end position="137"/>
    </location>
</feature>
<evidence type="ECO:0000256" key="1">
    <source>
        <dbReference type="ARBA" id="ARBA00012374"/>
    </source>
</evidence>
<dbReference type="Proteomes" id="UP001178148">
    <property type="component" value="Unassembled WGS sequence"/>
</dbReference>
<comment type="caution">
    <text evidence="6">The sequence shown here is derived from an EMBL/GenBank/DDBJ whole genome shotgun (WGS) entry which is preliminary data.</text>
</comment>
<dbReference type="GO" id="GO:0050380">
    <property type="term" value="F:undecaprenyl-diphosphatase activity"/>
    <property type="evidence" value="ECO:0007669"/>
    <property type="project" value="UniProtKB-EC"/>
</dbReference>
<proteinExistence type="predicted"/>
<keyword evidence="4" id="KW-1133">Transmembrane helix</keyword>
<dbReference type="InterPro" id="IPR000326">
    <property type="entry name" value="PAP2/HPO"/>
</dbReference>
<feature type="transmembrane region" description="Helical" evidence="4">
    <location>
        <begin position="235"/>
        <end position="257"/>
    </location>
</feature>
<gene>
    <name evidence="6" type="ORF">QS748_13895</name>
</gene>
<evidence type="ECO:0000256" key="3">
    <source>
        <dbReference type="ARBA" id="ARBA00047594"/>
    </source>
</evidence>
<dbReference type="AlphaFoldDB" id="A0AA90P148"/>
<feature type="transmembrane region" description="Helical" evidence="4">
    <location>
        <begin position="48"/>
        <end position="66"/>
    </location>
</feature>
<accession>A0AA90P148</accession>
<protein>
    <recommendedName>
        <fullName evidence="1">undecaprenyl-diphosphate phosphatase</fullName>
        <ecNumber evidence="1">3.6.1.27</ecNumber>
    </recommendedName>
    <alternativeName>
        <fullName evidence="2">Undecaprenyl pyrophosphate phosphatase</fullName>
    </alternativeName>
</protein>
<name>A0AA90P148_9GAMM</name>
<feature type="transmembrane region" description="Helical" evidence="4">
    <location>
        <begin position="176"/>
        <end position="198"/>
    </location>
</feature>
<keyword evidence="4" id="KW-0472">Membrane</keyword>
<dbReference type="Gene3D" id="1.20.144.10">
    <property type="entry name" value="Phosphatidic acid phosphatase type 2/haloperoxidase"/>
    <property type="match status" value="1"/>
</dbReference>
<dbReference type="SMART" id="SM00014">
    <property type="entry name" value="acidPPc"/>
    <property type="match status" value="1"/>
</dbReference>
<feature type="transmembrane region" description="Helical" evidence="4">
    <location>
        <begin position="20"/>
        <end position="42"/>
    </location>
</feature>
<evidence type="ECO:0000313" key="7">
    <source>
        <dbReference type="Proteomes" id="UP001178148"/>
    </source>
</evidence>
<feature type="domain" description="Phosphatidic acid phosphatase type 2/haloperoxidase" evidence="5">
    <location>
        <begin position="51"/>
        <end position="158"/>
    </location>
</feature>
<dbReference type="EC" id="3.6.1.27" evidence="1"/>
<dbReference type="SUPFAM" id="SSF48317">
    <property type="entry name" value="Acid phosphatase/Vanadium-dependent haloperoxidase"/>
    <property type="match status" value="1"/>
</dbReference>
<dbReference type="InterPro" id="IPR036938">
    <property type="entry name" value="PAP2/HPO_sf"/>
</dbReference>
<evidence type="ECO:0000256" key="4">
    <source>
        <dbReference type="SAM" id="Phobius"/>
    </source>
</evidence>
<dbReference type="EMBL" id="JASXSV010000034">
    <property type="protein sequence ID" value="MDP0590211.1"/>
    <property type="molecule type" value="Genomic_DNA"/>
</dbReference>
<evidence type="ECO:0000259" key="5">
    <source>
        <dbReference type="SMART" id="SM00014"/>
    </source>
</evidence>
<evidence type="ECO:0000256" key="2">
    <source>
        <dbReference type="ARBA" id="ARBA00032707"/>
    </source>
</evidence>
<feature type="transmembrane region" description="Helical" evidence="4">
    <location>
        <begin position="204"/>
        <end position="223"/>
    </location>
</feature>
<sequence length="305" mass="33597">MDSFTFIADMQQVFSFADGLLRWLSLHAYSKHYLLLAAVIYWSGFHRLALSLSCGILLSTMFFLLIKPLIAAPRPFMLDTGLFQGVKESGYGMPSGHSQNATVFWGLLAWNVRNPLITAVALLFIVTISLSRVYLGVHFPSQVLVGITIGCLVAILCAYFARQLSTILATIPRKMLFPISISVAVIAPIIILVSGLVIGSDTHAPKHTYLVLLIGVAIGLIINHSSEDTTKTLKICTMQVLVRTILGLVTTILIWQLTATTPTLIKSTISIYSYSFLRGLIITLWCTILWPRLHQRLCLPGNIPA</sequence>
<keyword evidence="7" id="KW-1185">Reference proteome</keyword>
<evidence type="ECO:0000313" key="6">
    <source>
        <dbReference type="EMBL" id="MDP0590211.1"/>
    </source>
</evidence>
<keyword evidence="4" id="KW-0812">Transmembrane</keyword>
<comment type="catalytic activity">
    <reaction evidence="3">
        <text>di-trans,octa-cis-undecaprenyl diphosphate + H2O = di-trans,octa-cis-undecaprenyl phosphate + phosphate + H(+)</text>
        <dbReference type="Rhea" id="RHEA:28094"/>
        <dbReference type="ChEBI" id="CHEBI:15377"/>
        <dbReference type="ChEBI" id="CHEBI:15378"/>
        <dbReference type="ChEBI" id="CHEBI:43474"/>
        <dbReference type="ChEBI" id="CHEBI:58405"/>
        <dbReference type="ChEBI" id="CHEBI:60392"/>
        <dbReference type="EC" id="3.6.1.27"/>
    </reaction>
</comment>
<organism evidence="6 7">
    <name type="scientific">Candidatus Endonucleibacter bathymodioli</name>
    <dbReference type="NCBI Taxonomy" id="539814"/>
    <lineage>
        <taxon>Bacteria</taxon>
        <taxon>Pseudomonadati</taxon>
        <taxon>Pseudomonadota</taxon>
        <taxon>Gammaproteobacteria</taxon>
        <taxon>Oceanospirillales</taxon>
        <taxon>Endozoicomonadaceae</taxon>
        <taxon>Candidatus Endonucleibacter</taxon>
    </lineage>
</organism>
<feature type="transmembrane region" description="Helical" evidence="4">
    <location>
        <begin position="143"/>
        <end position="164"/>
    </location>
</feature>
<dbReference type="Pfam" id="PF01569">
    <property type="entry name" value="PAP2"/>
    <property type="match status" value="1"/>
</dbReference>
<dbReference type="PANTHER" id="PTHR14969:SF13">
    <property type="entry name" value="AT30094P"/>
    <property type="match status" value="1"/>
</dbReference>
<dbReference type="PANTHER" id="PTHR14969">
    <property type="entry name" value="SPHINGOSINE-1-PHOSPHATE PHOSPHOHYDROLASE"/>
    <property type="match status" value="1"/>
</dbReference>
<reference evidence="6 7" key="1">
    <citation type="journal article" date="2023" name="bioRxiv">
        <title>An intranuclear bacterial parasite of deep-sea mussels expresses apoptosis inhibitors acquired from its host.</title>
        <authorList>
            <person name="Gonzalez Porras M.A."/>
            <person name="Assie A."/>
            <person name="Tietjen M."/>
            <person name="Violette M."/>
            <person name="Kleiner M."/>
            <person name="Gruber-Vodicka H."/>
            <person name="Dubilier N."/>
            <person name="Leisch N."/>
        </authorList>
    </citation>
    <scope>NUCLEOTIDE SEQUENCE [LARGE SCALE GENOMIC DNA]</scope>
    <source>
        <strain evidence="6">IAP13</strain>
    </source>
</reference>
<feature type="transmembrane region" description="Helical" evidence="4">
    <location>
        <begin position="269"/>
        <end position="290"/>
    </location>
</feature>